<comment type="caution">
    <text evidence="7">The sequence shown here is derived from an EMBL/GenBank/DDBJ whole genome shotgun (WGS) entry which is preliminary data.</text>
</comment>
<organism evidence="7 8">
    <name type="scientific">Microbacterium lacticum</name>
    <dbReference type="NCBI Taxonomy" id="33885"/>
    <lineage>
        <taxon>Bacteria</taxon>
        <taxon>Bacillati</taxon>
        <taxon>Actinomycetota</taxon>
        <taxon>Actinomycetes</taxon>
        <taxon>Micrococcales</taxon>
        <taxon>Microbacteriaceae</taxon>
        <taxon>Microbacterium</taxon>
    </lineage>
</organism>
<evidence type="ECO:0000256" key="4">
    <source>
        <dbReference type="ARBA" id="ARBA00022989"/>
    </source>
</evidence>
<sequence>MIDSIPGILMRLNDTVIDGITTVAGTGWWPNPLHDQHLAGDLLWFIAEAADVPVLILLLLRWARRDRAEAADFDALTDAEHDALVQAHLRGARAGSDAAR</sequence>
<keyword evidence="8" id="KW-1185">Reference proteome</keyword>
<dbReference type="Proteomes" id="UP000319804">
    <property type="component" value="Unassembled WGS sequence"/>
</dbReference>
<comment type="subcellular location">
    <subcellularLocation>
        <location evidence="1">Cell membrane</location>
        <topology evidence="1">Multi-pass membrane protein</topology>
    </subcellularLocation>
</comment>
<keyword evidence="5" id="KW-0472">Membrane</keyword>
<reference evidence="7 8" key="1">
    <citation type="submission" date="2019-06" db="EMBL/GenBank/DDBJ databases">
        <title>Sequencing the genomes of 1000 actinobacteria strains.</title>
        <authorList>
            <person name="Klenk H.-P."/>
        </authorList>
    </citation>
    <scope>NUCLEOTIDE SEQUENCE [LARGE SCALE GENOMIC DNA]</scope>
    <source>
        <strain evidence="7 8">DSM 20427</strain>
    </source>
</reference>
<evidence type="ECO:0000256" key="3">
    <source>
        <dbReference type="ARBA" id="ARBA00022692"/>
    </source>
</evidence>
<keyword evidence="3" id="KW-0812">Transmembrane</keyword>
<dbReference type="RefSeq" id="WP_229661392.1">
    <property type="nucleotide sequence ID" value="NZ_BJNA01000002.1"/>
</dbReference>
<gene>
    <name evidence="7" type="ORF">FHX68_1796</name>
    <name evidence="6" type="ORF">FHX68_2985</name>
</gene>
<protein>
    <submittedName>
        <fullName evidence="7">Caa3-type cytochrome oxidase assembly factor Caa3/CtaG</fullName>
    </submittedName>
</protein>
<evidence type="ECO:0000313" key="7">
    <source>
        <dbReference type="EMBL" id="TQM99071.1"/>
    </source>
</evidence>
<dbReference type="Pfam" id="PF09678">
    <property type="entry name" value="Caa3_CtaG"/>
    <property type="match status" value="1"/>
</dbReference>
<dbReference type="GO" id="GO:0005886">
    <property type="term" value="C:plasma membrane"/>
    <property type="evidence" value="ECO:0007669"/>
    <property type="project" value="UniProtKB-SubCell"/>
</dbReference>
<evidence type="ECO:0000313" key="6">
    <source>
        <dbReference type="EMBL" id="TQM90184.1"/>
    </source>
</evidence>
<dbReference type="EMBL" id="VFPS01000008">
    <property type="protein sequence ID" value="TQM90184.1"/>
    <property type="molecule type" value="Genomic_DNA"/>
</dbReference>
<accession>A0A4Y3UH23</accession>
<keyword evidence="4" id="KW-1133">Transmembrane helix</keyword>
<evidence type="ECO:0000256" key="2">
    <source>
        <dbReference type="ARBA" id="ARBA00022475"/>
    </source>
</evidence>
<dbReference type="AlphaFoldDB" id="A0A4Y3UH23"/>
<proteinExistence type="predicted"/>
<evidence type="ECO:0000256" key="1">
    <source>
        <dbReference type="ARBA" id="ARBA00004651"/>
    </source>
</evidence>
<dbReference type="EMBL" id="VFPS01000002">
    <property type="protein sequence ID" value="TQM99071.1"/>
    <property type="molecule type" value="Genomic_DNA"/>
</dbReference>
<evidence type="ECO:0000256" key="5">
    <source>
        <dbReference type="ARBA" id="ARBA00023136"/>
    </source>
</evidence>
<dbReference type="InterPro" id="IPR019108">
    <property type="entry name" value="Caa3_assmbl_CtaG-rel"/>
</dbReference>
<name>A0A4Y3UH23_9MICO</name>
<evidence type="ECO:0000313" key="8">
    <source>
        <dbReference type="Proteomes" id="UP000319804"/>
    </source>
</evidence>
<keyword evidence="2" id="KW-1003">Cell membrane</keyword>